<organism evidence="1 2">
    <name type="scientific">Parathielavia hyrcaniae</name>
    <dbReference type="NCBI Taxonomy" id="113614"/>
    <lineage>
        <taxon>Eukaryota</taxon>
        <taxon>Fungi</taxon>
        <taxon>Dikarya</taxon>
        <taxon>Ascomycota</taxon>
        <taxon>Pezizomycotina</taxon>
        <taxon>Sordariomycetes</taxon>
        <taxon>Sordariomycetidae</taxon>
        <taxon>Sordariales</taxon>
        <taxon>Chaetomiaceae</taxon>
        <taxon>Parathielavia</taxon>
    </lineage>
</organism>
<protein>
    <submittedName>
        <fullName evidence="1">Uncharacterized protein</fullName>
    </submittedName>
</protein>
<proteinExistence type="predicted"/>
<accession>A0AAN6Q7D4</accession>
<keyword evidence="2" id="KW-1185">Reference proteome</keyword>
<reference evidence="1" key="1">
    <citation type="journal article" date="2023" name="Mol. Phylogenet. Evol.">
        <title>Genome-scale phylogeny and comparative genomics of the fungal order Sordariales.</title>
        <authorList>
            <person name="Hensen N."/>
            <person name="Bonometti L."/>
            <person name="Westerberg I."/>
            <person name="Brannstrom I.O."/>
            <person name="Guillou S."/>
            <person name="Cros-Aarteil S."/>
            <person name="Calhoun S."/>
            <person name="Haridas S."/>
            <person name="Kuo A."/>
            <person name="Mondo S."/>
            <person name="Pangilinan J."/>
            <person name="Riley R."/>
            <person name="LaButti K."/>
            <person name="Andreopoulos B."/>
            <person name="Lipzen A."/>
            <person name="Chen C."/>
            <person name="Yan M."/>
            <person name="Daum C."/>
            <person name="Ng V."/>
            <person name="Clum A."/>
            <person name="Steindorff A."/>
            <person name="Ohm R.A."/>
            <person name="Martin F."/>
            <person name="Silar P."/>
            <person name="Natvig D.O."/>
            <person name="Lalanne C."/>
            <person name="Gautier V."/>
            <person name="Ament-Velasquez S.L."/>
            <person name="Kruys A."/>
            <person name="Hutchinson M.I."/>
            <person name="Powell A.J."/>
            <person name="Barry K."/>
            <person name="Miller A.N."/>
            <person name="Grigoriev I.V."/>
            <person name="Debuchy R."/>
            <person name="Gladieux P."/>
            <person name="Hiltunen Thoren M."/>
            <person name="Johannesson H."/>
        </authorList>
    </citation>
    <scope>NUCLEOTIDE SEQUENCE</scope>
    <source>
        <strain evidence="1">CBS 757.83</strain>
    </source>
</reference>
<dbReference type="Proteomes" id="UP001305647">
    <property type="component" value="Unassembled WGS sequence"/>
</dbReference>
<name>A0AAN6Q7D4_9PEZI</name>
<dbReference type="EMBL" id="MU863632">
    <property type="protein sequence ID" value="KAK4102097.1"/>
    <property type="molecule type" value="Genomic_DNA"/>
</dbReference>
<gene>
    <name evidence="1" type="ORF">N658DRAFT_351083</name>
</gene>
<evidence type="ECO:0000313" key="1">
    <source>
        <dbReference type="EMBL" id="KAK4102097.1"/>
    </source>
</evidence>
<sequence length="160" mass="17487">MVDLPGEARSRIVGRSRQVSNLQPAWKSAAPSHLNRTGQYLTLVPLRDPRCNGGPLVASQFPCWALFFFFFPVPRCTVYSCILLQPSPGGRGGLSKCAGRFDDFCARKSSRGPCRSGYCESAIDNCTAGPTFSFRLARVSERSLLAAAGVVRASQWRRAI</sequence>
<dbReference type="AlphaFoldDB" id="A0AAN6Q7D4"/>
<comment type="caution">
    <text evidence="1">The sequence shown here is derived from an EMBL/GenBank/DDBJ whole genome shotgun (WGS) entry which is preliminary data.</text>
</comment>
<evidence type="ECO:0000313" key="2">
    <source>
        <dbReference type="Proteomes" id="UP001305647"/>
    </source>
</evidence>
<reference evidence="1" key="2">
    <citation type="submission" date="2023-05" db="EMBL/GenBank/DDBJ databases">
        <authorList>
            <consortium name="Lawrence Berkeley National Laboratory"/>
            <person name="Steindorff A."/>
            <person name="Hensen N."/>
            <person name="Bonometti L."/>
            <person name="Westerberg I."/>
            <person name="Brannstrom I.O."/>
            <person name="Guillou S."/>
            <person name="Cros-Aarteil S."/>
            <person name="Calhoun S."/>
            <person name="Haridas S."/>
            <person name="Kuo A."/>
            <person name="Mondo S."/>
            <person name="Pangilinan J."/>
            <person name="Riley R."/>
            <person name="Labutti K."/>
            <person name="Andreopoulos B."/>
            <person name="Lipzen A."/>
            <person name="Chen C."/>
            <person name="Yanf M."/>
            <person name="Daum C."/>
            <person name="Ng V."/>
            <person name="Clum A."/>
            <person name="Ohm R."/>
            <person name="Martin F."/>
            <person name="Silar P."/>
            <person name="Natvig D."/>
            <person name="Lalanne C."/>
            <person name="Gautier V."/>
            <person name="Ament-Velasquez S.L."/>
            <person name="Kruys A."/>
            <person name="Hutchinson M.I."/>
            <person name="Powell A.J."/>
            <person name="Barry K."/>
            <person name="Miller A.N."/>
            <person name="Grigoriev I.V."/>
            <person name="Debuchy R."/>
            <person name="Gladieux P."/>
            <person name="Thoren M.H."/>
            <person name="Johannesson H."/>
        </authorList>
    </citation>
    <scope>NUCLEOTIDE SEQUENCE</scope>
    <source>
        <strain evidence="1">CBS 757.83</strain>
    </source>
</reference>